<sequence>ETLMEWQEQTQKPHVAIFPGFGSGHHIPLLQLAKQLTVYHGFSVIFFTAKWMGASPHQTPPSSSGGMIRFIELPDVQIEGDHDAGTSFLVRIPLLLEKANILVEDALTSFP</sequence>
<reference evidence="1" key="1">
    <citation type="submission" date="2008-08" db="EMBL/GenBank/DDBJ databases">
        <title>Nucleotide Diversity and Divergence in the Loblolly Pine Gene Space.</title>
        <authorList>
            <person name="Neale D.B."/>
            <person name="Wegrzyn J.L."/>
            <person name="Lee J.M."/>
            <person name="Eckert A.J."/>
            <person name="Liechty J.D."/>
            <person name="Stevens K.A."/>
            <person name="Langley C.H."/>
        </authorList>
    </citation>
    <scope>NUCLEOTIDE SEQUENCE</scope>
    <source>
        <strain evidence="1">1340</strain>
        <tissue evidence="1">Megagametophyte</tissue>
    </source>
</reference>
<accession>H9VS66</accession>
<feature type="non-terminal residue" evidence="1">
    <location>
        <position position="111"/>
    </location>
</feature>
<name>H9VS66_PINTA</name>
<dbReference type="AlphaFoldDB" id="H9VS66"/>
<dbReference type="EMBL" id="FJ055634">
    <property type="protein sequence ID" value="AFG52609.1"/>
    <property type="molecule type" value="Genomic_DNA"/>
</dbReference>
<proteinExistence type="predicted"/>
<dbReference type="Gene3D" id="3.40.50.2000">
    <property type="entry name" value="Glycogen Phosphorylase B"/>
    <property type="match status" value="1"/>
</dbReference>
<organism evidence="1">
    <name type="scientific">Pinus taeda</name>
    <name type="common">Loblolly pine</name>
    <dbReference type="NCBI Taxonomy" id="3352"/>
    <lineage>
        <taxon>Eukaryota</taxon>
        <taxon>Viridiplantae</taxon>
        <taxon>Streptophyta</taxon>
        <taxon>Embryophyta</taxon>
        <taxon>Tracheophyta</taxon>
        <taxon>Spermatophyta</taxon>
        <taxon>Pinopsida</taxon>
        <taxon>Pinidae</taxon>
        <taxon>Conifers I</taxon>
        <taxon>Pinales</taxon>
        <taxon>Pinaceae</taxon>
        <taxon>Pinus</taxon>
        <taxon>Pinus subgen. Pinus</taxon>
    </lineage>
</organism>
<dbReference type="SUPFAM" id="SSF53756">
    <property type="entry name" value="UDP-Glycosyltransferase/glycogen phosphorylase"/>
    <property type="match status" value="1"/>
</dbReference>
<protein>
    <submittedName>
        <fullName evidence="1">Uncharacterized protein</fullName>
    </submittedName>
</protein>
<evidence type="ECO:0000313" key="1">
    <source>
        <dbReference type="EMBL" id="AFG52609.1"/>
    </source>
</evidence>
<feature type="non-terminal residue" evidence="1">
    <location>
        <position position="1"/>
    </location>
</feature>
<gene>
    <name evidence="1" type="ORF">0_14732_02</name>
</gene>